<name>A0ABT0E432_9GAMM</name>
<reference evidence="8" key="1">
    <citation type="submission" date="2022-04" db="EMBL/GenBank/DDBJ databases">
        <title>Alcanivorax sp. CY1518 draft genome sequence.</title>
        <authorList>
            <person name="Zhao G."/>
            <person name="An M."/>
        </authorList>
    </citation>
    <scope>NUCLEOTIDE SEQUENCE</scope>
    <source>
        <strain evidence="8">CY1518</strain>
    </source>
</reference>
<dbReference type="EC" id="2.7.7.4" evidence="6"/>
<comment type="pathway">
    <text evidence="6">Sulfur metabolism; hydrogen sulfide biosynthesis; sulfite from sulfate: step 1/3.</text>
</comment>
<dbReference type="NCBIfam" id="TIGR02034">
    <property type="entry name" value="CysN"/>
    <property type="match status" value="1"/>
</dbReference>
<dbReference type="HAMAP" id="MF_00062">
    <property type="entry name" value="Sulf_adenylyltr_sub1"/>
    <property type="match status" value="1"/>
</dbReference>
<keyword evidence="9" id="KW-1185">Reference proteome</keyword>
<dbReference type="InterPro" id="IPR009000">
    <property type="entry name" value="Transl_B-barrel_sf"/>
</dbReference>
<dbReference type="InterPro" id="IPR011779">
    <property type="entry name" value="SO4_adenylTrfase_lsu"/>
</dbReference>
<protein>
    <recommendedName>
        <fullName evidence="6">Sulfate adenylyltransferase subunit 1</fullName>
        <ecNumber evidence="6">2.7.7.4</ecNumber>
    </recommendedName>
    <alternativeName>
        <fullName evidence="6">ATP-sulfurylase large subunit</fullName>
    </alternativeName>
    <alternativeName>
        <fullName evidence="6">Sulfate adenylate transferase</fullName>
        <shortName evidence="6">SAT</shortName>
    </alternativeName>
</protein>
<dbReference type="Proteomes" id="UP001165524">
    <property type="component" value="Unassembled WGS sequence"/>
</dbReference>
<proteinExistence type="inferred from homology"/>
<feature type="binding site" evidence="6">
    <location>
        <begin position="165"/>
        <end position="168"/>
    </location>
    <ligand>
        <name>GTP</name>
        <dbReference type="ChEBI" id="CHEBI:37565"/>
    </ligand>
</feature>
<keyword evidence="5 6" id="KW-0342">GTP-binding</keyword>
<dbReference type="InterPro" id="IPR041757">
    <property type="entry name" value="CysN_GTP-bd"/>
</dbReference>
<dbReference type="InterPro" id="IPR044139">
    <property type="entry name" value="CysN_NoDQ_III"/>
</dbReference>
<dbReference type="CDD" id="cd04166">
    <property type="entry name" value="CysN_ATPS"/>
    <property type="match status" value="1"/>
</dbReference>
<dbReference type="EMBL" id="JALKII010000001">
    <property type="protein sequence ID" value="MCK0536569.1"/>
    <property type="molecule type" value="Genomic_DNA"/>
</dbReference>
<accession>A0ABT0E432</accession>
<keyword evidence="3 6" id="KW-0547">Nucleotide-binding</keyword>
<dbReference type="Gene3D" id="2.40.30.10">
    <property type="entry name" value="Translation factors"/>
    <property type="match status" value="2"/>
</dbReference>
<dbReference type="InterPro" id="IPR054696">
    <property type="entry name" value="GTP-eEF1A_C"/>
</dbReference>
<evidence type="ECO:0000313" key="8">
    <source>
        <dbReference type="EMBL" id="MCK0536569.1"/>
    </source>
</evidence>
<dbReference type="Gene3D" id="3.40.50.300">
    <property type="entry name" value="P-loop containing nucleotide triphosphate hydrolases"/>
    <property type="match status" value="1"/>
</dbReference>
<dbReference type="NCBIfam" id="NF003478">
    <property type="entry name" value="PRK05124.1"/>
    <property type="match status" value="1"/>
</dbReference>
<dbReference type="RefSeq" id="WP_246947937.1">
    <property type="nucleotide sequence ID" value="NZ_JALKII010000001.1"/>
</dbReference>
<dbReference type="InterPro" id="IPR044138">
    <property type="entry name" value="CysN_II"/>
</dbReference>
<comment type="subunit">
    <text evidence="6">Heterodimer composed of CysD, the smaller subunit, and CysN.</text>
</comment>
<keyword evidence="2 6" id="KW-0548">Nucleotidyltransferase</keyword>
<evidence type="ECO:0000259" key="7">
    <source>
        <dbReference type="PROSITE" id="PS51722"/>
    </source>
</evidence>
<dbReference type="SUPFAM" id="SSF50465">
    <property type="entry name" value="EF-Tu/eEF-1alpha/eIF2-gamma C-terminal domain"/>
    <property type="match status" value="1"/>
</dbReference>
<dbReference type="Pfam" id="PF22594">
    <property type="entry name" value="GTP-eEF1A_C"/>
    <property type="match status" value="1"/>
</dbReference>
<keyword evidence="4 6" id="KW-0067">ATP-binding</keyword>
<dbReference type="CDD" id="cd03695">
    <property type="entry name" value="CysN_NodQ_II"/>
    <property type="match status" value="1"/>
</dbReference>
<feature type="binding site" evidence="6">
    <location>
        <begin position="31"/>
        <end position="38"/>
    </location>
    <ligand>
        <name>GTP</name>
        <dbReference type="ChEBI" id="CHEBI:37565"/>
    </ligand>
</feature>
<evidence type="ECO:0000256" key="2">
    <source>
        <dbReference type="ARBA" id="ARBA00022695"/>
    </source>
</evidence>
<dbReference type="GO" id="GO:0004781">
    <property type="term" value="F:sulfate adenylyltransferase (ATP) activity"/>
    <property type="evidence" value="ECO:0007669"/>
    <property type="project" value="UniProtKB-EC"/>
</dbReference>
<comment type="similarity">
    <text evidence="6">Belongs to the TRAFAC class translation factor GTPase superfamily. Classic translation factor GTPase family. CysN/NodQ subfamily.</text>
</comment>
<dbReference type="Pfam" id="PF00009">
    <property type="entry name" value="GTP_EFTU"/>
    <property type="match status" value="1"/>
</dbReference>
<gene>
    <name evidence="6 8" type="primary">cysN</name>
    <name evidence="8" type="ORF">MU846_02505</name>
</gene>
<sequence length="556" mass="60521">MAMYEAPQIDNIEDYLRQHETKDMLRFITCGSVDDGKSTLIGRLLHDSKVIFEDQLAAITKDSTRHGTTGEAVDLALLVDGLQSEREQGITIDVAYRFFATDHRKYIIADTPGHEQYTRNMATGASTAQVAILLIDARYGMQIQTRRHSFICALLGIRHFVIAINKMDLVGYSQERFDEIRQQYAEFVAGLNVPDVHYVPMSALVGENVVHQGTQMPWYQGQPLLTLLDTLPIQRGEVLGKMRLPVQYVNRPNLDFRGYCGTLAAGEVRPGLAVKALPSGKTSTIKSVVTWEGEQPLAFAGQAITLTLNDEIDISRGDMLVAADDTVTLGHAFMAHVVWMHEQPLVIGKTYDFKLGTTFTSGQITEIKHQIDVNTLEKHEAGELPLNGIALCRIQLTRAVAFDPYQVCRATGSLILIDRLSNVTVGAGMVISEADDVKGRKSLPPVTAELRARRLSQQAARLTVSGEGAAAFAEYLEAALFAAGAYPVLLGEGSEDTANALLGAGLLVIDVAGTDGPRQLAARSEQGEITLAPLAQDDDSAAEAVLTALREQHLIG</sequence>
<evidence type="ECO:0000313" key="9">
    <source>
        <dbReference type="Proteomes" id="UP001165524"/>
    </source>
</evidence>
<dbReference type="InterPro" id="IPR031157">
    <property type="entry name" value="G_TR_CS"/>
</dbReference>
<dbReference type="InterPro" id="IPR027417">
    <property type="entry name" value="P-loop_NTPase"/>
</dbReference>
<comment type="caution">
    <text evidence="8">The sequence shown here is derived from an EMBL/GenBank/DDBJ whole genome shotgun (WGS) entry which is preliminary data.</text>
</comment>
<dbReference type="InterPro" id="IPR000795">
    <property type="entry name" value="T_Tr_GTP-bd_dom"/>
</dbReference>
<dbReference type="PRINTS" id="PR00315">
    <property type="entry name" value="ELONGATNFCT"/>
</dbReference>
<organism evidence="8 9">
    <name type="scientific">Alcanivorax quisquiliarum</name>
    <dbReference type="NCBI Taxonomy" id="2933565"/>
    <lineage>
        <taxon>Bacteria</taxon>
        <taxon>Pseudomonadati</taxon>
        <taxon>Pseudomonadota</taxon>
        <taxon>Gammaproteobacteria</taxon>
        <taxon>Oceanospirillales</taxon>
        <taxon>Alcanivoracaceae</taxon>
        <taxon>Alcanivorax</taxon>
    </lineage>
</organism>
<dbReference type="InterPro" id="IPR009001">
    <property type="entry name" value="Transl_elong_EF1A/Init_IF2_C"/>
</dbReference>
<dbReference type="PANTHER" id="PTHR23115">
    <property type="entry name" value="TRANSLATION FACTOR"/>
    <property type="match status" value="1"/>
</dbReference>
<comment type="function">
    <text evidence="6">With CysD forms the ATP sulfurylase (ATPS) that catalyzes the adenylation of sulfate producing adenosine 5'-phosphosulfate (APS) and diphosphate, the first enzymatic step in sulfur assimilation pathway. APS synthesis involves the formation of a high-energy phosphoric-sulfuric acid anhydride bond driven by GTP hydrolysis by CysN coupled to ATP hydrolysis by CysD.</text>
</comment>
<dbReference type="InterPro" id="IPR050100">
    <property type="entry name" value="TRAFAC_GTPase_members"/>
</dbReference>
<dbReference type="CDD" id="cd04095">
    <property type="entry name" value="CysN_NoDQ_III"/>
    <property type="match status" value="1"/>
</dbReference>
<feature type="domain" description="Tr-type G" evidence="7">
    <location>
        <begin position="22"/>
        <end position="235"/>
    </location>
</feature>
<dbReference type="SUPFAM" id="SSF52540">
    <property type="entry name" value="P-loop containing nucleoside triphosphate hydrolases"/>
    <property type="match status" value="1"/>
</dbReference>
<evidence type="ECO:0000256" key="4">
    <source>
        <dbReference type="ARBA" id="ARBA00022840"/>
    </source>
</evidence>
<feature type="binding site" evidence="6">
    <location>
        <begin position="110"/>
        <end position="114"/>
    </location>
    <ligand>
        <name>GTP</name>
        <dbReference type="ChEBI" id="CHEBI:37565"/>
    </ligand>
</feature>
<comment type="catalytic activity">
    <reaction evidence="6">
        <text>sulfate + ATP + H(+) = adenosine 5'-phosphosulfate + diphosphate</text>
        <dbReference type="Rhea" id="RHEA:18133"/>
        <dbReference type="ChEBI" id="CHEBI:15378"/>
        <dbReference type="ChEBI" id="CHEBI:16189"/>
        <dbReference type="ChEBI" id="CHEBI:30616"/>
        <dbReference type="ChEBI" id="CHEBI:33019"/>
        <dbReference type="ChEBI" id="CHEBI:58243"/>
        <dbReference type="EC" id="2.7.7.4"/>
    </reaction>
</comment>
<dbReference type="SUPFAM" id="SSF50447">
    <property type="entry name" value="Translation proteins"/>
    <property type="match status" value="1"/>
</dbReference>
<keyword evidence="1 6" id="KW-0808">Transferase</keyword>
<evidence type="ECO:0000256" key="3">
    <source>
        <dbReference type="ARBA" id="ARBA00022741"/>
    </source>
</evidence>
<dbReference type="PROSITE" id="PS00301">
    <property type="entry name" value="G_TR_1"/>
    <property type="match status" value="1"/>
</dbReference>
<evidence type="ECO:0000256" key="6">
    <source>
        <dbReference type="HAMAP-Rule" id="MF_00062"/>
    </source>
</evidence>
<evidence type="ECO:0000256" key="1">
    <source>
        <dbReference type="ARBA" id="ARBA00022679"/>
    </source>
</evidence>
<dbReference type="PROSITE" id="PS51722">
    <property type="entry name" value="G_TR_2"/>
    <property type="match status" value="1"/>
</dbReference>
<evidence type="ECO:0000256" key="5">
    <source>
        <dbReference type="ARBA" id="ARBA00023134"/>
    </source>
</evidence>